<dbReference type="UniPathway" id="UPA00056">
    <property type="reaction ID" value="UER00094"/>
</dbReference>
<evidence type="ECO:0000256" key="3">
    <source>
        <dbReference type="ARBA" id="ARBA00017473"/>
    </source>
</evidence>
<dbReference type="InterPro" id="IPR013750">
    <property type="entry name" value="GHMP_kinase_C_dom"/>
</dbReference>
<keyword evidence="6 9" id="KW-0418">Kinase</keyword>
<dbReference type="PANTHER" id="PTHR43527">
    <property type="entry name" value="4-DIPHOSPHOCYTIDYL-2-C-METHYL-D-ERYTHRITOL KINASE, CHLOROPLASTIC"/>
    <property type="match status" value="1"/>
</dbReference>
<feature type="domain" description="GHMP kinase C-terminal" evidence="11">
    <location>
        <begin position="240"/>
        <end position="316"/>
    </location>
</feature>
<comment type="similarity">
    <text evidence="1 9">Belongs to the GHMP kinase family. IspE subfamily.</text>
</comment>
<evidence type="ECO:0000259" key="10">
    <source>
        <dbReference type="Pfam" id="PF00288"/>
    </source>
</evidence>
<protein>
    <recommendedName>
        <fullName evidence="3 9">4-diphosphocytidyl-2-C-methyl-D-erythritol kinase</fullName>
        <shortName evidence="9">CMK</shortName>
        <ecNumber evidence="2 9">2.7.1.148</ecNumber>
    </recommendedName>
    <alternativeName>
        <fullName evidence="8 9">4-(cytidine-5'-diphospho)-2-C-methyl-D-erythritol kinase</fullName>
    </alternativeName>
</protein>
<dbReference type="SUPFAM" id="SSF54211">
    <property type="entry name" value="Ribosomal protein S5 domain 2-like"/>
    <property type="match status" value="1"/>
</dbReference>
<dbReference type="Pfam" id="PF08544">
    <property type="entry name" value="GHMP_kinases_C"/>
    <property type="match status" value="1"/>
</dbReference>
<dbReference type="OrthoDB" id="3173073at2"/>
<feature type="active site" evidence="9">
    <location>
        <position position="168"/>
    </location>
</feature>
<dbReference type="Gene3D" id="3.30.70.890">
    <property type="entry name" value="GHMP kinase, C-terminal domain"/>
    <property type="match status" value="1"/>
</dbReference>
<evidence type="ECO:0000313" key="13">
    <source>
        <dbReference type="Proteomes" id="UP000433493"/>
    </source>
</evidence>
<dbReference type="AlphaFoldDB" id="A0A7J5BB07"/>
<dbReference type="EMBL" id="WBKB01000004">
    <property type="protein sequence ID" value="KAB1643223.1"/>
    <property type="molecule type" value="Genomic_DNA"/>
</dbReference>
<dbReference type="EC" id="2.7.1.148" evidence="2 9"/>
<dbReference type="NCBIfam" id="TIGR00154">
    <property type="entry name" value="ispE"/>
    <property type="match status" value="1"/>
</dbReference>
<keyword evidence="7 9" id="KW-0067">ATP-binding</keyword>
<keyword evidence="4 9" id="KW-0808">Transferase</keyword>
<dbReference type="HAMAP" id="MF_00061">
    <property type="entry name" value="IspE"/>
    <property type="match status" value="1"/>
</dbReference>
<evidence type="ECO:0000256" key="6">
    <source>
        <dbReference type="ARBA" id="ARBA00022777"/>
    </source>
</evidence>
<sequence length="331" mass="34604">MGTDERTTKKRLTAAATGALRIVTDSADGIRVTARAPGKVNLTLAVGDLAADGYHPIATTFMALDLYEDVEATEAEELSLEYLPGPFDTSRLDTGETNLAIRAARLLAEQTGHPANVALRITKRVPIAGGMGGGSADAAATLVACDALWRTHLTREDLCALAAKLGSDVPFALHGGVAVGTGRGDDLTCALVEGRFEWVLRFSAEGMSTPQTYGALDRHRLTFAEQLGPTPNPEVPEAVLTALRNSDVRLLAECLVNDLQAPALRARPELAEALEFGETHGALAGIVSGSGPTLAFLAEDAAAAAALDRALRAEGHHTLRTRGPVPGALFT</sequence>
<dbReference type="Gene3D" id="3.30.230.10">
    <property type="match status" value="1"/>
</dbReference>
<dbReference type="GO" id="GO:0005524">
    <property type="term" value="F:ATP binding"/>
    <property type="evidence" value="ECO:0007669"/>
    <property type="project" value="UniProtKB-UniRule"/>
</dbReference>
<evidence type="ECO:0000256" key="5">
    <source>
        <dbReference type="ARBA" id="ARBA00022741"/>
    </source>
</evidence>
<dbReference type="GO" id="GO:0019288">
    <property type="term" value="P:isopentenyl diphosphate biosynthetic process, methylerythritol 4-phosphate pathway"/>
    <property type="evidence" value="ECO:0007669"/>
    <property type="project" value="UniProtKB-UniRule"/>
</dbReference>
<dbReference type="PANTHER" id="PTHR43527:SF2">
    <property type="entry name" value="4-DIPHOSPHOCYTIDYL-2-C-METHYL-D-ERYTHRITOL KINASE, CHLOROPLASTIC"/>
    <property type="match status" value="1"/>
</dbReference>
<dbReference type="SUPFAM" id="SSF55060">
    <property type="entry name" value="GHMP Kinase, C-terminal domain"/>
    <property type="match status" value="1"/>
</dbReference>
<dbReference type="InterPro" id="IPR036554">
    <property type="entry name" value="GHMP_kinase_C_sf"/>
</dbReference>
<dbReference type="GO" id="GO:0050515">
    <property type="term" value="F:4-(cytidine 5'-diphospho)-2-C-methyl-D-erythritol kinase activity"/>
    <property type="evidence" value="ECO:0007669"/>
    <property type="project" value="UniProtKB-UniRule"/>
</dbReference>
<keyword evidence="5 9" id="KW-0547">Nucleotide-binding</keyword>
<feature type="binding site" evidence="9">
    <location>
        <begin position="126"/>
        <end position="136"/>
    </location>
    <ligand>
        <name>ATP</name>
        <dbReference type="ChEBI" id="CHEBI:30616"/>
    </ligand>
</feature>
<evidence type="ECO:0000259" key="11">
    <source>
        <dbReference type="Pfam" id="PF08544"/>
    </source>
</evidence>
<feature type="active site" evidence="9">
    <location>
        <position position="39"/>
    </location>
</feature>
<evidence type="ECO:0000256" key="9">
    <source>
        <dbReference type="HAMAP-Rule" id="MF_00061"/>
    </source>
</evidence>
<name>A0A7J5BB07_9MICO</name>
<dbReference type="InterPro" id="IPR020568">
    <property type="entry name" value="Ribosomal_Su5_D2-typ_SF"/>
</dbReference>
<comment type="caution">
    <text evidence="12">The sequence shown here is derived from an EMBL/GenBank/DDBJ whole genome shotgun (WGS) entry which is preliminary data.</text>
</comment>
<comment type="function">
    <text evidence="9">Catalyzes the phosphorylation of the position 2 hydroxy group of 4-diphosphocytidyl-2C-methyl-D-erythritol.</text>
</comment>
<evidence type="ECO:0000256" key="2">
    <source>
        <dbReference type="ARBA" id="ARBA00012052"/>
    </source>
</evidence>
<evidence type="ECO:0000256" key="1">
    <source>
        <dbReference type="ARBA" id="ARBA00009684"/>
    </source>
</evidence>
<gene>
    <name evidence="9" type="primary">ispE</name>
    <name evidence="12" type="ORF">F8O05_08370</name>
</gene>
<dbReference type="GO" id="GO:0016114">
    <property type="term" value="P:terpenoid biosynthetic process"/>
    <property type="evidence" value="ECO:0007669"/>
    <property type="project" value="UniProtKB-UniRule"/>
</dbReference>
<reference evidence="12 13" key="1">
    <citation type="submission" date="2019-09" db="EMBL/GenBank/DDBJ databases">
        <title>Phylogeny of genus Pseudoclavibacter and closely related genus.</title>
        <authorList>
            <person name="Li Y."/>
        </authorList>
    </citation>
    <scope>NUCLEOTIDE SEQUENCE [LARGE SCALE GENOMIC DNA]</scope>
    <source>
        <strain evidence="12 13">KCTC 13959</strain>
    </source>
</reference>
<comment type="pathway">
    <text evidence="9">Isoprenoid biosynthesis; isopentenyl diphosphate biosynthesis via DXP pathway; isopentenyl diphosphate from 1-deoxy-D-xylulose 5-phosphate: step 3/6.</text>
</comment>
<dbReference type="Pfam" id="PF00288">
    <property type="entry name" value="GHMP_kinases_N"/>
    <property type="match status" value="1"/>
</dbReference>
<accession>A0A7J5BB07</accession>
<dbReference type="InterPro" id="IPR006204">
    <property type="entry name" value="GHMP_kinase_N_dom"/>
</dbReference>
<organism evidence="12 13">
    <name type="scientific">Gulosibacter chungangensis</name>
    <dbReference type="NCBI Taxonomy" id="979746"/>
    <lineage>
        <taxon>Bacteria</taxon>
        <taxon>Bacillati</taxon>
        <taxon>Actinomycetota</taxon>
        <taxon>Actinomycetes</taxon>
        <taxon>Micrococcales</taxon>
        <taxon>Microbacteriaceae</taxon>
        <taxon>Gulosibacter</taxon>
    </lineage>
</organism>
<evidence type="ECO:0000256" key="4">
    <source>
        <dbReference type="ARBA" id="ARBA00022679"/>
    </source>
</evidence>
<feature type="domain" description="GHMP kinase N-terminal" evidence="10">
    <location>
        <begin position="98"/>
        <end position="176"/>
    </location>
</feature>
<keyword evidence="9" id="KW-0414">Isoprene biosynthesis</keyword>
<dbReference type="InterPro" id="IPR004424">
    <property type="entry name" value="IspE"/>
</dbReference>
<dbReference type="PIRSF" id="PIRSF010376">
    <property type="entry name" value="IspE"/>
    <property type="match status" value="1"/>
</dbReference>
<proteinExistence type="inferred from homology"/>
<dbReference type="RefSeq" id="WP_158052272.1">
    <property type="nucleotide sequence ID" value="NZ_WBKB01000004.1"/>
</dbReference>
<evidence type="ECO:0000256" key="8">
    <source>
        <dbReference type="ARBA" id="ARBA00032554"/>
    </source>
</evidence>
<dbReference type="NCBIfam" id="NF002870">
    <property type="entry name" value="PRK03188.1"/>
    <property type="match status" value="1"/>
</dbReference>
<dbReference type="Proteomes" id="UP000433493">
    <property type="component" value="Unassembled WGS sequence"/>
</dbReference>
<comment type="catalytic activity">
    <reaction evidence="9">
        <text>4-CDP-2-C-methyl-D-erythritol + ATP = 4-CDP-2-C-methyl-D-erythritol 2-phosphate + ADP + H(+)</text>
        <dbReference type="Rhea" id="RHEA:18437"/>
        <dbReference type="ChEBI" id="CHEBI:15378"/>
        <dbReference type="ChEBI" id="CHEBI:30616"/>
        <dbReference type="ChEBI" id="CHEBI:57823"/>
        <dbReference type="ChEBI" id="CHEBI:57919"/>
        <dbReference type="ChEBI" id="CHEBI:456216"/>
        <dbReference type="EC" id="2.7.1.148"/>
    </reaction>
</comment>
<keyword evidence="13" id="KW-1185">Reference proteome</keyword>
<evidence type="ECO:0000256" key="7">
    <source>
        <dbReference type="ARBA" id="ARBA00022840"/>
    </source>
</evidence>
<dbReference type="InterPro" id="IPR014721">
    <property type="entry name" value="Ribsml_uS5_D2-typ_fold_subgr"/>
</dbReference>
<evidence type="ECO:0000313" key="12">
    <source>
        <dbReference type="EMBL" id="KAB1643223.1"/>
    </source>
</evidence>